<dbReference type="Pfam" id="PF25917">
    <property type="entry name" value="BSH_RND"/>
    <property type="match status" value="1"/>
</dbReference>
<dbReference type="KEGG" id="hth:HTH_0581"/>
<feature type="chain" id="PRO_5003042981" description="Multidrug resistance protein MdtA-like barrel-sandwich hybrid domain-containing protein" evidence="2">
    <location>
        <begin position="19"/>
        <end position="165"/>
    </location>
</feature>
<proteinExistence type="predicted"/>
<feature type="signal peptide" evidence="2">
    <location>
        <begin position="1"/>
        <end position="18"/>
    </location>
</feature>
<dbReference type="EMBL" id="AP011112">
    <property type="protein sequence ID" value="BAI69043.1"/>
    <property type="molecule type" value="Genomic_DNA"/>
</dbReference>
<dbReference type="RefSeq" id="WP_012963225.1">
    <property type="nucleotide sequence ID" value="NC_013799.1"/>
</dbReference>
<feature type="domain" description="Multidrug resistance protein MdtA-like barrel-sandwich hybrid" evidence="3">
    <location>
        <begin position="21"/>
        <end position="152"/>
    </location>
</feature>
<keyword evidence="2" id="KW-0732">Signal</keyword>
<dbReference type="Gene3D" id="2.40.50.100">
    <property type="match status" value="1"/>
</dbReference>
<dbReference type="eggNOG" id="COG0845">
    <property type="taxonomic scope" value="Bacteria"/>
</dbReference>
<organism evidence="4 5">
    <name type="scientific">Hydrogenobacter thermophilus (strain DSM 6534 / IAM 12695 / TK-6)</name>
    <dbReference type="NCBI Taxonomy" id="608538"/>
    <lineage>
        <taxon>Bacteria</taxon>
        <taxon>Pseudomonadati</taxon>
        <taxon>Aquificota</taxon>
        <taxon>Aquificia</taxon>
        <taxon>Aquificales</taxon>
        <taxon>Aquificaceae</taxon>
        <taxon>Hydrogenobacter</taxon>
    </lineage>
</organism>
<evidence type="ECO:0000259" key="3">
    <source>
        <dbReference type="Pfam" id="PF25917"/>
    </source>
</evidence>
<protein>
    <recommendedName>
        <fullName evidence="3">Multidrug resistance protein MdtA-like barrel-sandwich hybrid domain-containing protein</fullName>
    </recommendedName>
</protein>
<dbReference type="STRING" id="608538.HTH_0581"/>
<dbReference type="PANTHER" id="PTHR30469:SF15">
    <property type="entry name" value="HLYD FAMILY OF SECRETION PROTEINS"/>
    <property type="match status" value="1"/>
</dbReference>
<evidence type="ECO:0000313" key="5">
    <source>
        <dbReference type="Proteomes" id="UP000002574"/>
    </source>
</evidence>
<dbReference type="Proteomes" id="UP000002574">
    <property type="component" value="Chromosome"/>
</dbReference>
<dbReference type="AlphaFoldDB" id="D3DGU1"/>
<gene>
    <name evidence="4" type="ordered locus">HTH_0581</name>
</gene>
<keyword evidence="5" id="KW-1185">Reference proteome</keyword>
<sequence>MSLLRLSSILLCFSLAFAKEIKVYAIVEGQVKKVYVKEGDKVKVGNVLVEIDPTLYITRRESLSAELESQKLNLEKVERDFKRYEELFNRDLLSKSEYEDWKNRYERERSRYISLQAQVERINKLIEYCTLRAPTNGVIRKVLIREGSFVNGTMIPQTLLIMEER</sequence>
<reference evidence="4 5" key="1">
    <citation type="journal article" date="2010" name="J. Bacteriol.">
        <title>Complete genome sequence of the thermophilic, obligately chemolithoautotrophic hydrogen-oxidizing bacterium Hydrogenobacter thermophilus TK-6.</title>
        <authorList>
            <person name="Arai H."/>
            <person name="Kanbe H."/>
            <person name="Ishii M."/>
            <person name="Igarashi Y."/>
        </authorList>
    </citation>
    <scope>NUCLEOTIDE SEQUENCE [LARGE SCALE GENOMIC DNA]</scope>
    <source>
        <strain evidence="5">DSM 6534 / IAM 12695 / TK-6 [Tokyo]</strain>
    </source>
</reference>
<evidence type="ECO:0000256" key="2">
    <source>
        <dbReference type="SAM" id="SignalP"/>
    </source>
</evidence>
<dbReference type="GO" id="GO:1990281">
    <property type="term" value="C:efflux pump complex"/>
    <property type="evidence" value="ECO:0007669"/>
    <property type="project" value="TreeGrafter"/>
</dbReference>
<dbReference type="KEGG" id="hte:Hydth_0580"/>
<dbReference type="PANTHER" id="PTHR30469">
    <property type="entry name" value="MULTIDRUG RESISTANCE PROTEIN MDTA"/>
    <property type="match status" value="1"/>
</dbReference>
<evidence type="ECO:0000313" key="4">
    <source>
        <dbReference type="EMBL" id="BAI69043.1"/>
    </source>
</evidence>
<dbReference type="GO" id="GO:0015562">
    <property type="term" value="F:efflux transmembrane transporter activity"/>
    <property type="evidence" value="ECO:0007669"/>
    <property type="project" value="TreeGrafter"/>
</dbReference>
<name>D3DGU1_HYDTT</name>
<keyword evidence="1" id="KW-0175">Coiled coil</keyword>
<dbReference type="InterPro" id="IPR058625">
    <property type="entry name" value="MdtA-like_BSH"/>
</dbReference>
<evidence type="ECO:0000256" key="1">
    <source>
        <dbReference type="SAM" id="Coils"/>
    </source>
</evidence>
<dbReference type="SUPFAM" id="SSF111369">
    <property type="entry name" value="HlyD-like secretion proteins"/>
    <property type="match status" value="1"/>
</dbReference>
<dbReference type="Gene3D" id="1.10.287.470">
    <property type="entry name" value="Helix hairpin bin"/>
    <property type="match status" value="1"/>
</dbReference>
<feature type="coiled-coil region" evidence="1">
    <location>
        <begin position="60"/>
        <end position="118"/>
    </location>
</feature>
<dbReference type="OrthoDB" id="9806939at2"/>
<accession>D3DGU1</accession>
<dbReference type="PATRIC" id="fig|608538.5.peg.583"/>